<gene>
    <name evidence="2" type="ORF">H171_1173</name>
</gene>
<dbReference type="Proteomes" id="UP000231092">
    <property type="component" value="Unassembled WGS sequence"/>
</dbReference>
<evidence type="ECO:0000259" key="1">
    <source>
        <dbReference type="Pfam" id="PF12804"/>
    </source>
</evidence>
<dbReference type="Gene3D" id="1.10.10.10">
    <property type="entry name" value="Winged helix-like DNA-binding domain superfamily/Winged helix DNA-binding domain"/>
    <property type="match status" value="1"/>
</dbReference>
<dbReference type="Gene3D" id="3.90.550.10">
    <property type="entry name" value="Spore Coat Polysaccharide Biosynthesis Protein SpsA, Chain A"/>
    <property type="match status" value="1"/>
</dbReference>
<dbReference type="SUPFAM" id="SSF46785">
    <property type="entry name" value="Winged helix' DNA-binding domain"/>
    <property type="match status" value="1"/>
</dbReference>
<organism evidence="2 3">
    <name type="scientific">[Clostridium] celerecrescens 18A</name>
    <dbReference type="NCBI Taxonomy" id="1286362"/>
    <lineage>
        <taxon>Bacteria</taxon>
        <taxon>Bacillati</taxon>
        <taxon>Bacillota</taxon>
        <taxon>Clostridia</taxon>
        <taxon>Lachnospirales</taxon>
        <taxon>Lachnospiraceae</taxon>
        <taxon>Lacrimispora</taxon>
    </lineage>
</organism>
<dbReference type="InterPro" id="IPR036390">
    <property type="entry name" value="WH_DNA-bd_sf"/>
</dbReference>
<accession>A0A2M8Z2N6</accession>
<comment type="caution">
    <text evidence="2">The sequence shown here is derived from an EMBL/GenBank/DDBJ whole genome shotgun (WGS) entry which is preliminary data.</text>
</comment>
<dbReference type="Pfam" id="PF12804">
    <property type="entry name" value="NTP_transf_3"/>
    <property type="match status" value="1"/>
</dbReference>
<dbReference type="InterPro" id="IPR029044">
    <property type="entry name" value="Nucleotide-diphossugar_trans"/>
</dbReference>
<dbReference type="PANTHER" id="PTHR43777:SF1">
    <property type="entry name" value="MOLYBDENUM COFACTOR CYTIDYLYLTRANSFERASE"/>
    <property type="match status" value="1"/>
</dbReference>
<dbReference type="InterPro" id="IPR036388">
    <property type="entry name" value="WH-like_DNA-bd_sf"/>
</dbReference>
<protein>
    <submittedName>
        <fullName evidence="2">Molybdate transport repressor ModE-like protein</fullName>
    </submittedName>
</protein>
<dbReference type="InterPro" id="IPR025877">
    <property type="entry name" value="MobA-like_NTP_Trfase"/>
</dbReference>
<name>A0A2M8Z2N6_9FIRM</name>
<dbReference type="EMBL" id="PGET01000001">
    <property type="protein sequence ID" value="PJJ27703.1"/>
    <property type="molecule type" value="Genomic_DNA"/>
</dbReference>
<feature type="domain" description="MobA-like NTP transferase" evidence="1">
    <location>
        <begin position="20"/>
        <end position="158"/>
    </location>
</feature>
<dbReference type="GO" id="GO:0016779">
    <property type="term" value="F:nucleotidyltransferase activity"/>
    <property type="evidence" value="ECO:0007669"/>
    <property type="project" value="UniProtKB-ARBA"/>
</dbReference>
<dbReference type="RefSeq" id="WP_100304303.1">
    <property type="nucleotide sequence ID" value="NZ_PGET01000001.1"/>
</dbReference>
<reference evidence="2 3" key="1">
    <citation type="submission" date="2017-11" db="EMBL/GenBank/DDBJ databases">
        <title>Understudied soil microbes with underappreciated capabilities: Untangling the Clostridium saccharolyticum group.</title>
        <authorList>
            <person name="Leschine S."/>
        </authorList>
    </citation>
    <scope>NUCLEOTIDE SEQUENCE [LARGE SCALE GENOMIC DNA]</scope>
    <source>
        <strain evidence="2 3">18A</strain>
    </source>
</reference>
<evidence type="ECO:0000313" key="2">
    <source>
        <dbReference type="EMBL" id="PJJ27703.1"/>
    </source>
</evidence>
<dbReference type="OrthoDB" id="285216at2"/>
<proteinExistence type="predicted"/>
<dbReference type="PANTHER" id="PTHR43777">
    <property type="entry name" value="MOLYBDENUM COFACTOR CYTIDYLYLTRANSFERASE"/>
    <property type="match status" value="1"/>
</dbReference>
<sequence length="309" mass="34474">MKISRIGGVIAAASKKDAEPLLQIGTIPIIKRIVISFQQAGIFPIVVVTGAEEDEVKYQLSSYGVIFIRNENCEQPELIDSVKIGLKYLLGKCDRMVFTPVNVPMFTPATLNSLLATNGDIITPSCMGKGGHPIILSETVVPEIIAYSGIGGLKAAISSIPDRRIFLPVDDPGIFISVRDCRQLEDYLAEHNRALLHPTVQLNLQKESVFFNTRIKLLLYLILDTHSVRSACDRMALSYGKAWDMLNKLEEETGYPITERKHGGKRGGNTTLTPQGLQFLRTWQKLEDNIFQFTQKEFSSLFRDSGLFR</sequence>
<dbReference type="SUPFAM" id="SSF53448">
    <property type="entry name" value="Nucleotide-diphospho-sugar transferases"/>
    <property type="match status" value="1"/>
</dbReference>
<dbReference type="AlphaFoldDB" id="A0A2M8Z2N6"/>
<evidence type="ECO:0000313" key="3">
    <source>
        <dbReference type="Proteomes" id="UP000231092"/>
    </source>
</evidence>